<accession>A0A143HNR3</accession>
<dbReference type="KEGG" id="mthd:A3224_11655"/>
<protein>
    <submittedName>
        <fullName evidence="1">Uncharacterized protein</fullName>
    </submittedName>
</protein>
<dbReference type="EMBL" id="CP014864">
    <property type="protein sequence ID" value="AMX03141.1"/>
    <property type="molecule type" value="Genomic_DNA"/>
</dbReference>
<evidence type="ECO:0000313" key="1">
    <source>
        <dbReference type="EMBL" id="AMX03141.1"/>
    </source>
</evidence>
<proteinExistence type="predicted"/>
<evidence type="ECO:0000313" key="2">
    <source>
        <dbReference type="Proteomes" id="UP000076077"/>
    </source>
</evidence>
<dbReference type="OrthoDB" id="9134669at2"/>
<sequence>MKDLVINDGEIEKISSAAGYLEIIFKDWREDKWILSIDELIAFESIGAEGETLGSFIIEEQNEYKNKILKLMPEEENLKTNVFVFKSAWNDIPVLQAIGKSINAKPM</sequence>
<reference evidence="2" key="1">
    <citation type="submission" date="2016-03" db="EMBL/GenBank/DDBJ databases">
        <authorList>
            <person name="Lee Y.-S."/>
            <person name="Choi Y.-L."/>
        </authorList>
    </citation>
    <scope>NUCLEOTIDE SEQUENCE [LARGE SCALE GENOMIC DNA]</scope>
    <source>
        <strain evidence="2">DAU221</strain>
    </source>
</reference>
<keyword evidence="2" id="KW-1185">Reference proteome</keyword>
<organism evidence="1 2">
    <name type="scientific">Microbulbifer thermotolerans</name>
    <dbReference type="NCBI Taxonomy" id="252514"/>
    <lineage>
        <taxon>Bacteria</taxon>
        <taxon>Pseudomonadati</taxon>
        <taxon>Pseudomonadota</taxon>
        <taxon>Gammaproteobacteria</taxon>
        <taxon>Cellvibrionales</taxon>
        <taxon>Microbulbiferaceae</taxon>
        <taxon>Microbulbifer</taxon>
    </lineage>
</organism>
<dbReference type="Proteomes" id="UP000076077">
    <property type="component" value="Chromosome"/>
</dbReference>
<dbReference type="GeneID" id="76608700"/>
<dbReference type="AlphaFoldDB" id="A0A143HNR3"/>
<name>A0A143HNR3_MICTH</name>
<gene>
    <name evidence="1" type="ORF">A3224_11655</name>
</gene>
<dbReference type="RefSeq" id="WP_067154761.1">
    <property type="nucleotide sequence ID" value="NZ_CP014864.1"/>
</dbReference>